<dbReference type="PANTHER" id="PTHR47529:SF1">
    <property type="entry name" value="PERIPLASMIC CHAPERONE PPID"/>
    <property type="match status" value="1"/>
</dbReference>
<evidence type="ECO:0000256" key="9">
    <source>
        <dbReference type="ARBA" id="ARBA00040743"/>
    </source>
</evidence>
<dbReference type="Pfam" id="PF13616">
    <property type="entry name" value="Rotamase_3"/>
    <property type="match status" value="1"/>
</dbReference>
<evidence type="ECO:0000256" key="10">
    <source>
        <dbReference type="ARBA" id="ARBA00042775"/>
    </source>
</evidence>
<dbReference type="InterPro" id="IPR027304">
    <property type="entry name" value="Trigger_fact/SurA_dom_sf"/>
</dbReference>
<evidence type="ECO:0000256" key="2">
    <source>
        <dbReference type="ARBA" id="ARBA00022475"/>
    </source>
</evidence>
<reference evidence="13 14" key="1">
    <citation type="submission" date="2019-01" db="EMBL/GenBank/DDBJ databases">
        <authorList>
            <person name="Chen W.-M."/>
        </authorList>
    </citation>
    <scope>NUCLEOTIDE SEQUENCE [LARGE SCALE GENOMIC DNA]</scope>
    <source>
        <strain evidence="13 14">FSY-15</strain>
    </source>
</reference>
<keyword evidence="3" id="KW-0997">Cell inner membrane</keyword>
<dbReference type="RefSeq" id="WP_127805004.1">
    <property type="nucleotide sequence ID" value="NZ_SACY01000005.1"/>
</dbReference>
<sequence>MALITKIREKSGLAAAAIAISLILFLVGSDIFQGKSSFFGTNSQEVGEIAGEKIMIADFQKKVEEATANYTAQTGKGPSEQEQQMIREQVWNQLVLDIAYKKEFDALGLQVSDEELVDMVQGNNIHPSVRQQFTNPQTGQFDKTYVIQFLKNLKTMPAQQQQAWANFEKSLVQDRIRSKYENIMRLSNFVTSNEAQKEYQTQTAKFNARLVHVPFYSINDSTIKVENSQLEEYLAKHKEQYKGYNSRSIQYVTFPVIPTKQDTVEFYNQIKKLAKDLAVAPNDSAFAMLNSDVRTPYLVSYSDIPEAVKTQLGTFQVGGIYGPFKNGLTYSIYKYGGVKKDTLFTIRASHILISPANKSDSAKAQAKTRAEGILAQIKGGANFETLAQMNGMDGTAQNGGDLGYFKNNGGMVKQFEKAVFGFSGSGLLPSIVETDFGYHIVKVTDPKTNISYRLAAINKNIAPSQSTLDRVYAQADNFSNANGTLGAFEAALKKDKSLIMMRADKIAENATSINTLANAREIVRWAFDDNTAVGDGSHKVFEQENQYIVAYLTAKSDKDKVKVDDYRDEITSLVKNQLKGEKIKAKMSGLSGTLEQIAQKYGAGAIVENVSNISLSNGVLNTAGPDATALGRISGMKVGKRSKAFVGDNGVYIIEKTGATPAPALADYSVFKNQIQSMTSQRTSYYINEAIKENANIVDRRNKFY</sequence>
<proteinExistence type="inferred from homology"/>
<name>A0A437PMD5_9BACT</name>
<evidence type="ECO:0000313" key="13">
    <source>
        <dbReference type="EMBL" id="RVU23440.1"/>
    </source>
</evidence>
<dbReference type="Proteomes" id="UP000282832">
    <property type="component" value="Unassembled WGS sequence"/>
</dbReference>
<evidence type="ECO:0000256" key="1">
    <source>
        <dbReference type="ARBA" id="ARBA00004382"/>
    </source>
</evidence>
<comment type="caution">
    <text evidence="13">The sequence shown here is derived from an EMBL/GenBank/DDBJ whole genome shotgun (WGS) entry which is preliminary data.</text>
</comment>
<keyword evidence="2" id="KW-1003">Cell membrane</keyword>
<feature type="domain" description="PpiC" evidence="12">
    <location>
        <begin position="346"/>
        <end position="445"/>
    </location>
</feature>
<keyword evidence="4" id="KW-0812">Transmembrane</keyword>
<dbReference type="GO" id="GO:0003755">
    <property type="term" value="F:peptidyl-prolyl cis-trans isomerase activity"/>
    <property type="evidence" value="ECO:0007669"/>
    <property type="project" value="UniProtKB-KW"/>
</dbReference>
<dbReference type="AlphaFoldDB" id="A0A437PMD5"/>
<dbReference type="InterPro" id="IPR046357">
    <property type="entry name" value="PPIase_dom_sf"/>
</dbReference>
<evidence type="ECO:0000256" key="3">
    <source>
        <dbReference type="ARBA" id="ARBA00022519"/>
    </source>
</evidence>
<gene>
    <name evidence="13" type="ORF">EOJ36_10180</name>
</gene>
<organism evidence="13 14">
    <name type="scientific">Sandaracinomonas limnophila</name>
    <dbReference type="NCBI Taxonomy" id="1862386"/>
    <lineage>
        <taxon>Bacteria</taxon>
        <taxon>Pseudomonadati</taxon>
        <taxon>Bacteroidota</taxon>
        <taxon>Cytophagia</taxon>
        <taxon>Cytophagales</taxon>
        <taxon>Flectobacillaceae</taxon>
        <taxon>Sandaracinomonas</taxon>
    </lineage>
</organism>
<keyword evidence="5" id="KW-1133">Transmembrane helix</keyword>
<protein>
    <recommendedName>
        <fullName evidence="9">Periplasmic chaperone PpiD</fullName>
    </recommendedName>
    <alternativeName>
        <fullName evidence="10">Periplasmic folding chaperone</fullName>
    </alternativeName>
</protein>
<evidence type="ECO:0000313" key="14">
    <source>
        <dbReference type="Proteomes" id="UP000282832"/>
    </source>
</evidence>
<dbReference type="PANTHER" id="PTHR47529">
    <property type="entry name" value="PEPTIDYL-PROLYL CIS-TRANS ISOMERASE D"/>
    <property type="match status" value="1"/>
</dbReference>
<evidence type="ECO:0000256" key="6">
    <source>
        <dbReference type="ARBA" id="ARBA00023136"/>
    </source>
</evidence>
<accession>A0A437PMD5</accession>
<comment type="similarity">
    <text evidence="8">Belongs to the PpiD chaperone family.</text>
</comment>
<dbReference type="PROSITE" id="PS50198">
    <property type="entry name" value="PPIC_PPIASE_2"/>
    <property type="match status" value="1"/>
</dbReference>
<dbReference type="SUPFAM" id="SSF109998">
    <property type="entry name" value="Triger factor/SurA peptide-binding domain-like"/>
    <property type="match status" value="1"/>
</dbReference>
<keyword evidence="7" id="KW-0143">Chaperone</keyword>
<evidence type="ECO:0000256" key="11">
    <source>
        <dbReference type="PROSITE-ProRule" id="PRU00278"/>
    </source>
</evidence>
<evidence type="ECO:0000256" key="7">
    <source>
        <dbReference type="ARBA" id="ARBA00023186"/>
    </source>
</evidence>
<evidence type="ECO:0000256" key="4">
    <source>
        <dbReference type="ARBA" id="ARBA00022692"/>
    </source>
</evidence>
<dbReference type="EMBL" id="SACY01000005">
    <property type="protein sequence ID" value="RVU23440.1"/>
    <property type="molecule type" value="Genomic_DNA"/>
</dbReference>
<dbReference type="OrthoDB" id="9812372at2"/>
<dbReference type="InterPro" id="IPR000297">
    <property type="entry name" value="PPIase_PpiC"/>
</dbReference>
<dbReference type="Gene3D" id="3.10.50.40">
    <property type="match status" value="1"/>
</dbReference>
<keyword evidence="14" id="KW-1185">Reference proteome</keyword>
<dbReference type="Pfam" id="PF13623">
    <property type="entry name" value="SurA_N_2"/>
    <property type="match status" value="1"/>
</dbReference>
<dbReference type="SUPFAM" id="SSF54534">
    <property type="entry name" value="FKBP-like"/>
    <property type="match status" value="1"/>
</dbReference>
<evidence type="ECO:0000259" key="12">
    <source>
        <dbReference type="PROSITE" id="PS50198"/>
    </source>
</evidence>
<comment type="subcellular location">
    <subcellularLocation>
        <location evidence="1">Cell inner membrane</location>
        <topology evidence="1">Single-pass type II membrane protein</topology>
        <orientation evidence="1">Periplasmic side</orientation>
    </subcellularLocation>
</comment>
<dbReference type="GO" id="GO:0005886">
    <property type="term" value="C:plasma membrane"/>
    <property type="evidence" value="ECO:0007669"/>
    <property type="project" value="UniProtKB-SubCell"/>
</dbReference>
<keyword evidence="6" id="KW-0472">Membrane</keyword>
<keyword evidence="11" id="KW-0697">Rotamase</keyword>
<keyword evidence="11 13" id="KW-0413">Isomerase</keyword>
<dbReference type="InterPro" id="IPR052029">
    <property type="entry name" value="PpiD_chaperone"/>
</dbReference>
<evidence type="ECO:0000256" key="5">
    <source>
        <dbReference type="ARBA" id="ARBA00022989"/>
    </source>
</evidence>
<evidence type="ECO:0000256" key="8">
    <source>
        <dbReference type="ARBA" id="ARBA00038408"/>
    </source>
</evidence>